<dbReference type="CDD" id="cd19941">
    <property type="entry name" value="TIL"/>
    <property type="match status" value="3"/>
</dbReference>
<evidence type="ECO:0008006" key="9">
    <source>
        <dbReference type="Google" id="ProtNLM"/>
    </source>
</evidence>
<evidence type="ECO:0000256" key="4">
    <source>
        <dbReference type="SAM" id="SignalP"/>
    </source>
</evidence>
<dbReference type="PANTHER" id="PTHR11339">
    <property type="entry name" value="EXTRACELLULAR MATRIX GLYCOPROTEIN RELATED"/>
    <property type="match status" value="1"/>
</dbReference>
<evidence type="ECO:0000256" key="2">
    <source>
        <dbReference type="ARBA" id="ARBA00023180"/>
    </source>
</evidence>
<sequence length="1475" mass="160858">MISNQRLTLPSASAGFGLLLLALLVLQQLGSASSTAADVKLKETPITGRSGWCIVTLQRREEKNSSCGNMVEMTMEGLTIDKSSVPILTDAALANRTTHEKRQLSLQTYIRDFAYSKATPNCTFYKLTNIEKTQCCVGYDGSNCQTVVCFVDRGGCLNGGKCVKPNVCQCATNYLGTNCDEDLNAIKNNPNEQYCYSDDACLTKKTGFGSSRVAFGRCCSDGTGSFGYQKGCMSCKTSTVAKNNTGVEVVPFDTCVSYGPNSYRTFDGLTFEYQGRCTYLLAGSTNPTMKWWCTITLLNCDKFETCRKQITMRFDDINQYVALGYNVQVFKLSGTTGATTLTANVTLEENSEPNEWNGVKVERKGVNVYLTVRSIGVKLKWDNENSVFVTVDRSLHKNRGLKGLCGDYDGDATNDFGSAPNPAAFGNQWKSESCQDIANVPIHCESPEDQAAAEGDCRPINNVFFQCHSKISPTQVVKRCVQDMCILKKKGETSDSAKSSVLCSHLSAYSYQCSLEGICIDWRGSTMCPQSCPALMTWSECASACPTTCANYDQLKSATCESSMVPRCKCGSGYVHYKSTCIRPNECPCTYNSVEYMPGSNLVVDCSTCNCANGRWQCTYNPNCPKMCSITGSHIVTFDGAKMDFNPMGCAYTLLEPVSGANDSRLQVQVTMEPSPEYLLAVTADSQFVNLPKMITVKYRGVTIQLKSVTLAAGTRPSVIIDGVDFTNSLPYENVRSQILVRQLTSFYAMVKIGNHLSVYFDGYRTVELKGAKLLSQKIEGLCGNFDSKTENDLHTKGSDMIAPPVQVAQSYVSGSCSKTAAELPSPGSTSQSLSGVDDCTQVLLNSDSFKACRDSKKVDILGYYYRFCQKEKACGGIPNIGELYCTAAMSAARACKTAGFQIDFSTDSRLSKCAPSCMSGGGSFTICARTCRSSCSDLSSTSICELGCFPGCDCQYDNQYRDAYGTCVRQSECTCLDRYNRNGKIYRSGAVISRQCTNCTCANGDFACGNSSCADKVVCPKDQVYLDTMPACQKCINYDKCQSNQSESGRCGCPGDLVKKADGSCVAKPHCPCIYLGTEYLPGHILKIGCKTYKCVSRTWTKIAEDATKCEAVCVAYGDPHYSTFDRKAYSFQGSCQYILMKSDANAALGLPPIEVSAQNIPCGSQQVTCTKFVRVKVGSDTYVLVRGREPDQLPVAMNYGMRREKFTLFTQLVSDQLGLRILWDRSTRVYVFVKPHFNSKVSGLCGNFDGNADNDFTIKNLPINNPIEFASNFRTGGDSCASEESSASKSPQSWIEMCTANSRRRDYAESVCGAIKSKTGVFSACQQVLEQDVIENFYENCMYDACGCDTGGDCECVCTVLSAFATTCAESGVSVQWRFQDQCPIMCTGGRVYQPCMPPCAKTCHNVGLEPEPHCVNSQCIEGCACPNGYVEHDNECIPSDNCPCFYQGKEYPKVLSFTIPLAVQPAAAPKAV</sequence>
<feature type="disulfide bond" evidence="3">
    <location>
        <begin position="170"/>
        <end position="179"/>
    </location>
</feature>
<keyword evidence="1 3" id="KW-1015">Disulfide bond</keyword>
<feature type="signal peptide" evidence="4">
    <location>
        <begin position="1"/>
        <end position="32"/>
    </location>
</feature>
<dbReference type="Pfam" id="PF00094">
    <property type="entry name" value="VWD"/>
    <property type="match status" value="3"/>
</dbReference>
<evidence type="ECO:0000259" key="5">
    <source>
        <dbReference type="PROSITE" id="PS50026"/>
    </source>
</evidence>
<keyword evidence="8" id="KW-1185">Reference proteome</keyword>
<dbReference type="InterPro" id="IPR036084">
    <property type="entry name" value="Ser_inhib-like_sf"/>
</dbReference>
<dbReference type="SUPFAM" id="SSF57567">
    <property type="entry name" value="Serine protease inhibitors"/>
    <property type="match status" value="2"/>
</dbReference>
<dbReference type="PANTHER" id="PTHR11339:SF272">
    <property type="entry name" value="BMP-BINDING ENDOTHELIAL REGULATOR PROTEIN"/>
    <property type="match status" value="1"/>
</dbReference>
<name>A0A267FR15_9PLAT</name>
<evidence type="ECO:0000313" key="7">
    <source>
        <dbReference type="EMBL" id="PAA75517.1"/>
    </source>
</evidence>
<dbReference type="InterPro" id="IPR050780">
    <property type="entry name" value="Mucin_vWF_Thrombospondin_sf"/>
</dbReference>
<keyword evidence="2" id="KW-0325">Glycoprotein</keyword>
<dbReference type="PROSITE" id="PS00022">
    <property type="entry name" value="EGF_1"/>
    <property type="match status" value="1"/>
</dbReference>
<dbReference type="GO" id="GO:0005615">
    <property type="term" value="C:extracellular space"/>
    <property type="evidence" value="ECO:0007669"/>
    <property type="project" value="TreeGrafter"/>
</dbReference>
<reference evidence="7 8" key="1">
    <citation type="submission" date="2017-06" db="EMBL/GenBank/DDBJ databases">
        <title>A platform for efficient transgenesis in Macrostomum lignano, a flatworm model organism for stem cell research.</title>
        <authorList>
            <person name="Berezikov E."/>
        </authorList>
    </citation>
    <scope>NUCLEOTIDE SEQUENCE [LARGE SCALE GENOMIC DNA]</scope>
    <source>
        <strain evidence="7">DV1</strain>
        <tissue evidence="7">Whole organism</tissue>
    </source>
</reference>
<dbReference type="InterPro" id="IPR014853">
    <property type="entry name" value="VWF/SSPO/ZAN-like_Cys-rich_dom"/>
</dbReference>
<dbReference type="Proteomes" id="UP000215902">
    <property type="component" value="Unassembled WGS sequence"/>
</dbReference>
<dbReference type="GO" id="GO:0031012">
    <property type="term" value="C:extracellular matrix"/>
    <property type="evidence" value="ECO:0007669"/>
    <property type="project" value="TreeGrafter"/>
</dbReference>
<dbReference type="FunFam" id="2.10.25.10:FF:000055">
    <property type="entry name" value="alpha-tectorin isoform X1"/>
    <property type="match status" value="1"/>
</dbReference>
<feature type="domain" description="VWFD" evidence="6">
    <location>
        <begin position="253"/>
        <end position="445"/>
    </location>
</feature>
<evidence type="ECO:0000256" key="1">
    <source>
        <dbReference type="ARBA" id="ARBA00023157"/>
    </source>
</evidence>
<dbReference type="PROSITE" id="PS51233">
    <property type="entry name" value="VWFD"/>
    <property type="match status" value="3"/>
</dbReference>
<evidence type="ECO:0000259" key="6">
    <source>
        <dbReference type="PROSITE" id="PS51233"/>
    </source>
</evidence>
<accession>A0A267FR15</accession>
<dbReference type="InterPro" id="IPR000742">
    <property type="entry name" value="EGF"/>
</dbReference>
<dbReference type="Gene3D" id="2.10.25.10">
    <property type="entry name" value="Laminin"/>
    <property type="match status" value="3"/>
</dbReference>
<evidence type="ECO:0000256" key="3">
    <source>
        <dbReference type="PROSITE-ProRule" id="PRU00076"/>
    </source>
</evidence>
<gene>
    <name evidence="7" type="ORF">BOX15_Mlig011629g1</name>
</gene>
<dbReference type="Pfam" id="PF08742">
    <property type="entry name" value="C8"/>
    <property type="match status" value="2"/>
</dbReference>
<keyword evidence="4" id="KW-0732">Signal</keyword>
<keyword evidence="3" id="KW-0245">EGF-like domain</keyword>
<comment type="caution">
    <text evidence="7">The sequence shown here is derived from an EMBL/GenBank/DDBJ whole genome shotgun (WGS) entry which is preliminary data.</text>
</comment>
<dbReference type="OrthoDB" id="347314at2759"/>
<dbReference type="Pfam" id="PF01826">
    <property type="entry name" value="TIL"/>
    <property type="match status" value="2"/>
</dbReference>
<feature type="domain" description="EGF-like" evidence="5">
    <location>
        <begin position="145"/>
        <end position="180"/>
    </location>
</feature>
<organism evidence="7 8">
    <name type="scientific">Macrostomum lignano</name>
    <dbReference type="NCBI Taxonomy" id="282301"/>
    <lineage>
        <taxon>Eukaryota</taxon>
        <taxon>Metazoa</taxon>
        <taxon>Spiralia</taxon>
        <taxon>Lophotrochozoa</taxon>
        <taxon>Platyhelminthes</taxon>
        <taxon>Rhabditophora</taxon>
        <taxon>Macrostomorpha</taxon>
        <taxon>Macrostomida</taxon>
        <taxon>Macrostomidae</taxon>
        <taxon>Macrostomum</taxon>
    </lineage>
</organism>
<feature type="domain" description="VWFD" evidence="6">
    <location>
        <begin position="1113"/>
        <end position="1283"/>
    </location>
</feature>
<dbReference type="PROSITE" id="PS50026">
    <property type="entry name" value="EGF_3"/>
    <property type="match status" value="1"/>
</dbReference>
<dbReference type="InterPro" id="IPR002919">
    <property type="entry name" value="TIL_dom"/>
</dbReference>
<dbReference type="STRING" id="282301.A0A267FR15"/>
<dbReference type="SMART" id="SM00216">
    <property type="entry name" value="VWD"/>
    <property type="match status" value="3"/>
</dbReference>
<feature type="chain" id="PRO_5013374797" description="VWFD domain-containing protein" evidence="4">
    <location>
        <begin position="33"/>
        <end position="1475"/>
    </location>
</feature>
<evidence type="ECO:0000313" key="8">
    <source>
        <dbReference type="Proteomes" id="UP000215902"/>
    </source>
</evidence>
<dbReference type="InterPro" id="IPR001846">
    <property type="entry name" value="VWF_type-D"/>
</dbReference>
<comment type="caution">
    <text evidence="3">Lacks conserved residue(s) required for the propagation of feature annotation.</text>
</comment>
<proteinExistence type="predicted"/>
<protein>
    <recommendedName>
        <fullName evidence="9">VWFD domain-containing protein</fullName>
    </recommendedName>
</protein>
<dbReference type="SMART" id="SM00832">
    <property type="entry name" value="C8"/>
    <property type="match status" value="2"/>
</dbReference>
<feature type="domain" description="VWFD" evidence="6">
    <location>
        <begin position="626"/>
        <end position="821"/>
    </location>
</feature>
<dbReference type="EMBL" id="NIVC01000879">
    <property type="protein sequence ID" value="PAA75517.1"/>
    <property type="molecule type" value="Genomic_DNA"/>
</dbReference>